<proteinExistence type="predicted"/>
<reference evidence="3 4" key="1">
    <citation type="submission" date="2015-01" db="EMBL/GenBank/DDBJ databases">
        <title>The Genome Sequence of Rhinocladiella mackenzie CBS 650.93.</title>
        <authorList>
            <consortium name="The Broad Institute Genomics Platform"/>
            <person name="Cuomo C."/>
            <person name="de Hoog S."/>
            <person name="Gorbushina A."/>
            <person name="Stielow B."/>
            <person name="Teixiera M."/>
            <person name="Abouelleil A."/>
            <person name="Chapman S.B."/>
            <person name="Priest M."/>
            <person name="Young S.K."/>
            <person name="Wortman J."/>
            <person name="Nusbaum C."/>
            <person name="Birren B."/>
        </authorList>
    </citation>
    <scope>NUCLEOTIDE SEQUENCE [LARGE SCALE GENOMIC DNA]</scope>
    <source>
        <strain evidence="3 4">CBS 650.93</strain>
    </source>
</reference>
<dbReference type="EMBL" id="KN847484">
    <property type="protein sequence ID" value="KIX00072.1"/>
    <property type="molecule type" value="Genomic_DNA"/>
</dbReference>
<dbReference type="InterPro" id="IPR013087">
    <property type="entry name" value="Znf_C2H2_type"/>
</dbReference>
<dbReference type="OrthoDB" id="8117402at2759"/>
<protein>
    <recommendedName>
        <fullName evidence="2">C2H2-type domain-containing protein</fullName>
    </recommendedName>
</protein>
<dbReference type="HOGENOM" id="CLU_031491_0_0_1"/>
<dbReference type="VEuPathDB" id="FungiDB:Z518_10999"/>
<gene>
    <name evidence="3" type="ORF">Z518_10999</name>
</gene>
<dbReference type="PROSITE" id="PS00028">
    <property type="entry name" value="ZINC_FINGER_C2H2_1"/>
    <property type="match status" value="1"/>
</dbReference>
<feature type="region of interest" description="Disordered" evidence="1">
    <location>
        <begin position="181"/>
        <end position="202"/>
    </location>
</feature>
<feature type="compositionally biased region" description="Low complexity" evidence="1">
    <location>
        <begin position="51"/>
        <end position="62"/>
    </location>
</feature>
<sequence length="344" mass="38170">MTHIENDQCTVIRLTDFQMQRAERQLQKDAWMAQEDPLNINPSTRKSPTASDLDSGSSVLSSNPVHNTATALKNTFEGTISTTSHEKSSPLQSFRDTYTAVDTPKIKNSELGMRSPNKVMDFDQTMRRLDRHPFPQDSRSVLPAEGVKNPDKVQPWLDNMHPTARPPPDNTSMVASMYDKNAPSSAVSENIPPSVRARDPDPAAPHKHVINIPAHSAISPRSQLDIQKFWDGMQQKYICPGMSCNRGFKSIRGFQEHLLSSAHVGGTVVCPSCLKRFGSTAAWVAHCESGSRRCDIRNSSNFNHVMREITGGVLGTQGFLEDGTVQYVAQKIEDWNAEPANEGW</sequence>
<keyword evidence="4" id="KW-1185">Reference proteome</keyword>
<evidence type="ECO:0000259" key="2">
    <source>
        <dbReference type="PROSITE" id="PS00028"/>
    </source>
</evidence>
<dbReference type="GeneID" id="25299070"/>
<dbReference type="RefSeq" id="XP_013266962.1">
    <property type="nucleotide sequence ID" value="XM_013411508.1"/>
</dbReference>
<feature type="domain" description="C2H2-type" evidence="2">
    <location>
        <begin position="239"/>
        <end position="263"/>
    </location>
</feature>
<evidence type="ECO:0000313" key="4">
    <source>
        <dbReference type="Proteomes" id="UP000053617"/>
    </source>
</evidence>
<dbReference type="STRING" id="1442369.A0A0D2FDB1"/>
<accession>A0A0D2FDB1</accession>
<dbReference type="AlphaFoldDB" id="A0A0D2FDB1"/>
<organism evidence="3 4">
    <name type="scientific">Rhinocladiella mackenziei CBS 650.93</name>
    <dbReference type="NCBI Taxonomy" id="1442369"/>
    <lineage>
        <taxon>Eukaryota</taxon>
        <taxon>Fungi</taxon>
        <taxon>Dikarya</taxon>
        <taxon>Ascomycota</taxon>
        <taxon>Pezizomycotina</taxon>
        <taxon>Eurotiomycetes</taxon>
        <taxon>Chaetothyriomycetidae</taxon>
        <taxon>Chaetothyriales</taxon>
        <taxon>Herpotrichiellaceae</taxon>
        <taxon>Rhinocladiella</taxon>
    </lineage>
</organism>
<evidence type="ECO:0000256" key="1">
    <source>
        <dbReference type="SAM" id="MobiDB-lite"/>
    </source>
</evidence>
<dbReference type="Proteomes" id="UP000053617">
    <property type="component" value="Unassembled WGS sequence"/>
</dbReference>
<feature type="compositionally biased region" description="Polar residues" evidence="1">
    <location>
        <begin position="40"/>
        <end position="50"/>
    </location>
</feature>
<feature type="region of interest" description="Disordered" evidence="1">
    <location>
        <begin position="31"/>
        <end position="64"/>
    </location>
</feature>
<name>A0A0D2FDB1_9EURO</name>
<evidence type="ECO:0000313" key="3">
    <source>
        <dbReference type="EMBL" id="KIX00072.1"/>
    </source>
</evidence>